<evidence type="ECO:0000313" key="2">
    <source>
        <dbReference type="Proteomes" id="UP000276133"/>
    </source>
</evidence>
<evidence type="ECO:0000313" key="1">
    <source>
        <dbReference type="EMBL" id="RNA23957.1"/>
    </source>
</evidence>
<keyword evidence="2" id="KW-1185">Reference proteome</keyword>
<reference evidence="1 2" key="1">
    <citation type="journal article" date="2018" name="Sci. Rep.">
        <title>Genomic signatures of local adaptation to the degree of environmental predictability in rotifers.</title>
        <authorList>
            <person name="Franch-Gras L."/>
            <person name="Hahn C."/>
            <person name="Garcia-Roger E.M."/>
            <person name="Carmona M.J."/>
            <person name="Serra M."/>
            <person name="Gomez A."/>
        </authorList>
    </citation>
    <scope>NUCLEOTIDE SEQUENCE [LARGE SCALE GENOMIC DNA]</scope>
    <source>
        <strain evidence="1">HYR1</strain>
    </source>
</reference>
<accession>A0A3M7RKN7</accession>
<gene>
    <name evidence="1" type="ORF">BpHYR1_016275</name>
</gene>
<name>A0A3M7RKN7_BRAPC</name>
<dbReference type="EMBL" id="REGN01003193">
    <property type="protein sequence ID" value="RNA23957.1"/>
    <property type="molecule type" value="Genomic_DNA"/>
</dbReference>
<organism evidence="1 2">
    <name type="scientific">Brachionus plicatilis</name>
    <name type="common">Marine rotifer</name>
    <name type="synonym">Brachionus muelleri</name>
    <dbReference type="NCBI Taxonomy" id="10195"/>
    <lineage>
        <taxon>Eukaryota</taxon>
        <taxon>Metazoa</taxon>
        <taxon>Spiralia</taxon>
        <taxon>Gnathifera</taxon>
        <taxon>Rotifera</taxon>
        <taxon>Eurotatoria</taxon>
        <taxon>Monogononta</taxon>
        <taxon>Pseudotrocha</taxon>
        <taxon>Ploima</taxon>
        <taxon>Brachionidae</taxon>
        <taxon>Brachionus</taxon>
    </lineage>
</organism>
<comment type="caution">
    <text evidence="1">The sequence shown here is derived from an EMBL/GenBank/DDBJ whole genome shotgun (WGS) entry which is preliminary data.</text>
</comment>
<protein>
    <submittedName>
        <fullName evidence="1">Uncharacterized protein</fullName>
    </submittedName>
</protein>
<dbReference type="Proteomes" id="UP000276133">
    <property type="component" value="Unassembled WGS sequence"/>
</dbReference>
<proteinExistence type="predicted"/>
<sequence>MSFNASHKINLKNHQLLCYPFYLILQLEKNPIILDYMTIMTLYDPLNRMQFLENLTINSFKFSMH</sequence>
<dbReference type="AlphaFoldDB" id="A0A3M7RKN7"/>